<accession>A0A917U1S8</accession>
<evidence type="ECO:0000256" key="4">
    <source>
        <dbReference type="ARBA" id="ARBA00015492"/>
    </source>
</evidence>
<dbReference type="InterPro" id="IPR017945">
    <property type="entry name" value="DHBP_synth_RibB-like_a/b_dom"/>
</dbReference>
<evidence type="ECO:0000256" key="13">
    <source>
        <dbReference type="PIRNR" id="PIRNR004930"/>
    </source>
</evidence>
<keyword evidence="17" id="KW-1185">Reference proteome</keyword>
<dbReference type="InterPro" id="IPR050156">
    <property type="entry name" value="TC-AMP_synthase_SUA5"/>
</dbReference>
<feature type="binding site" evidence="14">
    <location>
        <position position="74"/>
    </location>
    <ligand>
        <name>L-threonine</name>
        <dbReference type="ChEBI" id="CHEBI:57926"/>
    </ligand>
</feature>
<dbReference type="GO" id="GO:0000049">
    <property type="term" value="F:tRNA binding"/>
    <property type="evidence" value="ECO:0007669"/>
    <property type="project" value="TreeGrafter"/>
</dbReference>
<feature type="binding site" evidence="14">
    <location>
        <position position="190"/>
    </location>
    <ligand>
        <name>ATP</name>
        <dbReference type="ChEBI" id="CHEBI:30616"/>
    </ligand>
</feature>
<evidence type="ECO:0000256" key="11">
    <source>
        <dbReference type="ARBA" id="ARBA00029774"/>
    </source>
</evidence>
<feature type="binding site" evidence="14">
    <location>
        <position position="234"/>
    </location>
    <ligand>
        <name>ATP</name>
        <dbReference type="ChEBI" id="CHEBI:30616"/>
    </ligand>
</feature>
<comment type="caution">
    <text evidence="16">The sequence shown here is derived from an EMBL/GenBank/DDBJ whole genome shotgun (WGS) entry which is preliminary data.</text>
</comment>
<keyword evidence="8 13" id="KW-0548">Nucleotidyltransferase</keyword>
<protein>
    <recommendedName>
        <fullName evidence="4 13">Threonylcarbamoyl-AMP synthase</fullName>
        <shortName evidence="13">TC-AMP synthase</shortName>
        <ecNumber evidence="3 13">2.7.7.87</ecNumber>
    </recommendedName>
    <alternativeName>
        <fullName evidence="11 13">L-threonylcarbamoyladenylate synthase</fullName>
    </alternativeName>
</protein>
<evidence type="ECO:0000256" key="5">
    <source>
        <dbReference type="ARBA" id="ARBA00022490"/>
    </source>
</evidence>
<evidence type="ECO:0000256" key="1">
    <source>
        <dbReference type="ARBA" id="ARBA00004496"/>
    </source>
</evidence>
<comment type="function">
    <text evidence="13">Required for the formation of a threonylcarbamoyl group on adenosine at position 37 (t(6)A37) in tRNAs that read codons beginning with adenine.</text>
</comment>
<feature type="binding site" evidence="14">
    <location>
        <position position="220"/>
    </location>
    <ligand>
        <name>L-threonine</name>
        <dbReference type="ChEBI" id="CHEBI:57926"/>
    </ligand>
</feature>
<dbReference type="Proteomes" id="UP000608890">
    <property type="component" value="Unassembled WGS sequence"/>
</dbReference>
<organism evidence="16 17">
    <name type="scientific">Micromonospora sonchi</name>
    <dbReference type="NCBI Taxonomy" id="1763543"/>
    <lineage>
        <taxon>Bacteria</taxon>
        <taxon>Bacillati</taxon>
        <taxon>Actinomycetota</taxon>
        <taxon>Actinomycetes</taxon>
        <taxon>Micromonosporales</taxon>
        <taxon>Micromonosporaceae</taxon>
        <taxon>Micromonospora</taxon>
    </lineage>
</organism>
<dbReference type="SUPFAM" id="SSF55821">
    <property type="entry name" value="YrdC/RibB"/>
    <property type="match status" value="1"/>
</dbReference>
<evidence type="ECO:0000256" key="12">
    <source>
        <dbReference type="ARBA" id="ARBA00048366"/>
    </source>
</evidence>
<feature type="binding site" evidence="14">
    <location>
        <position position="182"/>
    </location>
    <ligand>
        <name>L-threonine</name>
        <dbReference type="ChEBI" id="CHEBI:57926"/>
    </ligand>
</feature>
<evidence type="ECO:0000256" key="7">
    <source>
        <dbReference type="ARBA" id="ARBA00022694"/>
    </source>
</evidence>
<keyword evidence="7 13" id="KW-0819">tRNA processing</keyword>
<evidence type="ECO:0000256" key="9">
    <source>
        <dbReference type="ARBA" id="ARBA00022741"/>
    </source>
</evidence>
<evidence type="ECO:0000256" key="10">
    <source>
        <dbReference type="ARBA" id="ARBA00022840"/>
    </source>
</evidence>
<dbReference type="GO" id="GO:0008033">
    <property type="term" value="P:tRNA processing"/>
    <property type="evidence" value="ECO:0007669"/>
    <property type="project" value="UniProtKB-KW"/>
</dbReference>
<keyword evidence="10 13" id="KW-0067">ATP-binding</keyword>
<dbReference type="GO" id="GO:0003725">
    <property type="term" value="F:double-stranded RNA binding"/>
    <property type="evidence" value="ECO:0007669"/>
    <property type="project" value="UniProtKB-UniRule"/>
</dbReference>
<evidence type="ECO:0000256" key="14">
    <source>
        <dbReference type="PIRSR" id="PIRSR004930-1"/>
    </source>
</evidence>
<dbReference type="PANTHER" id="PTHR17490:SF16">
    <property type="entry name" value="THREONYLCARBAMOYL-AMP SYNTHASE"/>
    <property type="match status" value="1"/>
</dbReference>
<dbReference type="InterPro" id="IPR010923">
    <property type="entry name" value="T(6)A37_SUA5"/>
</dbReference>
<dbReference type="FunFam" id="3.90.870.10:FF:000009">
    <property type="entry name" value="Threonylcarbamoyl-AMP synthase, putative"/>
    <property type="match status" value="1"/>
</dbReference>
<dbReference type="NCBIfam" id="TIGR00057">
    <property type="entry name" value="L-threonylcarbamoyladenylate synthase"/>
    <property type="match status" value="1"/>
</dbReference>
<dbReference type="GO" id="GO:0006450">
    <property type="term" value="P:regulation of translational fidelity"/>
    <property type="evidence" value="ECO:0007669"/>
    <property type="project" value="TreeGrafter"/>
</dbReference>
<dbReference type="InterPro" id="IPR038385">
    <property type="entry name" value="Sua5/YwlC_C"/>
</dbReference>
<dbReference type="EC" id="2.7.7.87" evidence="3 13"/>
<evidence type="ECO:0000313" key="17">
    <source>
        <dbReference type="Proteomes" id="UP000608890"/>
    </source>
</evidence>
<name>A0A917U1S8_9ACTN</name>
<dbReference type="GO" id="GO:0061710">
    <property type="term" value="F:L-threonylcarbamoyladenylate synthase"/>
    <property type="evidence" value="ECO:0007669"/>
    <property type="project" value="UniProtKB-EC"/>
</dbReference>
<reference evidence="16" key="1">
    <citation type="journal article" date="2014" name="Int. J. Syst. Evol. Microbiol.">
        <title>Complete genome sequence of Corynebacterium casei LMG S-19264T (=DSM 44701T), isolated from a smear-ripened cheese.</title>
        <authorList>
            <consortium name="US DOE Joint Genome Institute (JGI-PGF)"/>
            <person name="Walter F."/>
            <person name="Albersmeier A."/>
            <person name="Kalinowski J."/>
            <person name="Ruckert C."/>
        </authorList>
    </citation>
    <scope>NUCLEOTIDE SEQUENCE</scope>
    <source>
        <strain evidence="16">CGMCC 4.7312</strain>
    </source>
</reference>
<keyword evidence="6 13" id="KW-0808">Transferase</keyword>
<dbReference type="EMBL" id="BMNB01000019">
    <property type="protein sequence ID" value="GGM51135.1"/>
    <property type="molecule type" value="Genomic_DNA"/>
</dbReference>
<proteinExistence type="inferred from homology"/>
<evidence type="ECO:0000256" key="3">
    <source>
        <dbReference type="ARBA" id="ARBA00012584"/>
    </source>
</evidence>
<evidence type="ECO:0000256" key="2">
    <source>
        <dbReference type="ARBA" id="ARBA00007663"/>
    </source>
</evidence>
<comment type="catalytic activity">
    <reaction evidence="12 13">
        <text>L-threonine + hydrogencarbonate + ATP = L-threonylcarbamoyladenylate + diphosphate + H2O</text>
        <dbReference type="Rhea" id="RHEA:36407"/>
        <dbReference type="ChEBI" id="CHEBI:15377"/>
        <dbReference type="ChEBI" id="CHEBI:17544"/>
        <dbReference type="ChEBI" id="CHEBI:30616"/>
        <dbReference type="ChEBI" id="CHEBI:33019"/>
        <dbReference type="ChEBI" id="CHEBI:57926"/>
        <dbReference type="ChEBI" id="CHEBI:73682"/>
        <dbReference type="EC" id="2.7.7.87"/>
    </reaction>
</comment>
<feature type="binding site" evidence="14">
    <location>
        <position position="270"/>
    </location>
    <ligand>
        <name>ATP</name>
        <dbReference type="ChEBI" id="CHEBI:30616"/>
    </ligand>
</feature>
<dbReference type="AlphaFoldDB" id="A0A917U1S8"/>
<feature type="binding site" evidence="14">
    <location>
        <position position="106"/>
    </location>
    <ligand>
        <name>L-threonine</name>
        <dbReference type="ChEBI" id="CHEBI:57926"/>
    </ligand>
</feature>
<dbReference type="Gene3D" id="3.40.50.11030">
    <property type="entry name" value="Threonylcarbamoyl-AMP synthase, C-terminal domain"/>
    <property type="match status" value="1"/>
</dbReference>
<gene>
    <name evidence="16" type="ORF">GCM10011608_40030</name>
</gene>
<dbReference type="Pfam" id="PF01300">
    <property type="entry name" value="Sua5_yciO_yrdC"/>
    <property type="match status" value="1"/>
</dbReference>
<comment type="subcellular location">
    <subcellularLocation>
        <location evidence="1 13">Cytoplasm</location>
    </subcellularLocation>
</comment>
<evidence type="ECO:0000256" key="6">
    <source>
        <dbReference type="ARBA" id="ARBA00022679"/>
    </source>
</evidence>
<reference evidence="16" key="2">
    <citation type="submission" date="2020-09" db="EMBL/GenBank/DDBJ databases">
        <authorList>
            <person name="Sun Q."/>
            <person name="Zhou Y."/>
        </authorList>
    </citation>
    <scope>NUCLEOTIDE SEQUENCE</scope>
    <source>
        <strain evidence="16">CGMCC 4.7312</strain>
    </source>
</reference>
<evidence type="ECO:0000313" key="16">
    <source>
        <dbReference type="EMBL" id="GGM51135.1"/>
    </source>
</evidence>
<dbReference type="GO" id="GO:0005737">
    <property type="term" value="C:cytoplasm"/>
    <property type="evidence" value="ECO:0007669"/>
    <property type="project" value="UniProtKB-SubCell"/>
</dbReference>
<feature type="binding site" evidence="14">
    <location>
        <position position="156"/>
    </location>
    <ligand>
        <name>ATP</name>
        <dbReference type="ChEBI" id="CHEBI:30616"/>
    </ligand>
</feature>
<feature type="binding site" evidence="14">
    <location>
        <position position="180"/>
    </location>
    <ligand>
        <name>L-threonine</name>
        <dbReference type="ChEBI" id="CHEBI:57926"/>
    </ligand>
</feature>
<dbReference type="GO" id="GO:0005524">
    <property type="term" value="F:ATP binding"/>
    <property type="evidence" value="ECO:0007669"/>
    <property type="project" value="UniProtKB-UniRule"/>
</dbReference>
<sequence>MRRRAWARPTGTAIRLCSQLDSVSSDVLGERKKAGGSVEGVSTGSPRVLPADGDLTEAATVLRTGGLVAFPTETVYGLGANALDARAAARIFEAKQRPSFDPLITHLADAADLEALVGSVPPAVAALADRFWPGPLTLIVDRPDAIPPIVTSGLATMAVRVPDNEYARRLIAAAGVPVAAPSANRFGQLSPTRAEHVVRGLGAAVEVVLDGGPARCGIESTIVDARGDRPVVLRLGALPVEEVEKVTGPVTVRLGNSGQPVAPGTLAAHYAPRTPLRLLAAGESAAGGGPRRGYLAFRDRPAQSWAAVEVLSASGDLTEAAARLFEALHRLDAAGVTEIVAEPVPETGVGRAVNDRLRRAAATWQPAG</sequence>
<dbReference type="PIRSF" id="PIRSF004930">
    <property type="entry name" value="Tln_factor_SUA5"/>
    <property type="match status" value="1"/>
</dbReference>
<keyword evidence="9 13" id="KW-0547">Nucleotide-binding</keyword>
<dbReference type="Gene3D" id="3.90.870.10">
    <property type="entry name" value="DHBP synthase"/>
    <property type="match status" value="1"/>
</dbReference>
<dbReference type="InterPro" id="IPR005145">
    <property type="entry name" value="Sua5_C"/>
</dbReference>
<dbReference type="PANTHER" id="PTHR17490">
    <property type="entry name" value="SUA5"/>
    <property type="match status" value="1"/>
</dbReference>
<dbReference type="InterPro" id="IPR006070">
    <property type="entry name" value="Sua5-like_dom"/>
</dbReference>
<feature type="binding site" evidence="14">
    <location>
        <position position="97"/>
    </location>
    <ligand>
        <name>ATP</name>
        <dbReference type="ChEBI" id="CHEBI:30616"/>
    </ligand>
</feature>
<feature type="domain" description="YrdC-like" evidence="15">
    <location>
        <begin position="52"/>
        <end position="238"/>
    </location>
</feature>
<evidence type="ECO:0000256" key="8">
    <source>
        <dbReference type="ARBA" id="ARBA00022695"/>
    </source>
</evidence>
<comment type="similarity">
    <text evidence="2 13">Belongs to the SUA5 family.</text>
</comment>
<feature type="binding site" evidence="14">
    <location>
        <position position="160"/>
    </location>
    <ligand>
        <name>L-threonine</name>
        <dbReference type="ChEBI" id="CHEBI:57926"/>
    </ligand>
</feature>
<dbReference type="Pfam" id="PF03481">
    <property type="entry name" value="Sua5_C"/>
    <property type="match status" value="1"/>
</dbReference>
<keyword evidence="5 13" id="KW-0963">Cytoplasm</keyword>
<dbReference type="PROSITE" id="PS51163">
    <property type="entry name" value="YRDC"/>
    <property type="match status" value="1"/>
</dbReference>
<evidence type="ECO:0000259" key="15">
    <source>
        <dbReference type="PROSITE" id="PS51163"/>
    </source>
</evidence>